<dbReference type="InterPro" id="IPR000182">
    <property type="entry name" value="GNAT_dom"/>
</dbReference>
<dbReference type="PROSITE" id="PS51186">
    <property type="entry name" value="GNAT"/>
    <property type="match status" value="1"/>
</dbReference>
<reference evidence="4" key="1">
    <citation type="journal article" date="2014" name="Int. J. Syst. Evol. Microbiol.">
        <title>Complete genome sequence of Corynebacterium casei LMG S-19264T (=DSM 44701T), isolated from a smear-ripened cheese.</title>
        <authorList>
            <consortium name="US DOE Joint Genome Institute (JGI-PGF)"/>
            <person name="Walter F."/>
            <person name="Albersmeier A."/>
            <person name="Kalinowski J."/>
            <person name="Ruckert C."/>
        </authorList>
    </citation>
    <scope>NUCLEOTIDE SEQUENCE</scope>
    <source>
        <strain evidence="4">CCM 7664</strain>
    </source>
</reference>
<dbReference type="PANTHER" id="PTHR10908">
    <property type="entry name" value="SEROTONIN N-ACETYLTRANSFERASE"/>
    <property type="match status" value="1"/>
</dbReference>
<evidence type="ECO:0000256" key="2">
    <source>
        <dbReference type="ARBA" id="ARBA00023315"/>
    </source>
</evidence>
<sequence length="184" mass="20669">MTVLAIRTARLDDLNAIMQLEANGFPSAICESRDVMQQRLQHFAEGFLILEHADGAIGYLCSELWPQDHADSASHSTATHFALGHDIRQTHRRDGTHLYISSMTIAPAYRGDGLGRRFFQQSVALLRTRLPQLHGSILLLSAEWLAAHRIYRDCGYTEIARLPDFFADIAAQDADAIVMRLSFF</sequence>
<dbReference type="InterPro" id="IPR016181">
    <property type="entry name" value="Acyl_CoA_acyltransferase"/>
</dbReference>
<dbReference type="Pfam" id="PF00583">
    <property type="entry name" value="Acetyltransf_1"/>
    <property type="match status" value="1"/>
</dbReference>
<dbReference type="Proteomes" id="UP000627205">
    <property type="component" value="Unassembled WGS sequence"/>
</dbReference>
<dbReference type="CDD" id="cd04301">
    <property type="entry name" value="NAT_SF"/>
    <property type="match status" value="1"/>
</dbReference>
<keyword evidence="5" id="KW-1185">Reference proteome</keyword>
<dbReference type="SUPFAM" id="SSF55729">
    <property type="entry name" value="Acyl-CoA N-acyltransferases (Nat)"/>
    <property type="match status" value="1"/>
</dbReference>
<name>A0A8J3F5S8_9BURK</name>
<dbReference type="InterPro" id="IPR051635">
    <property type="entry name" value="SNAT-like"/>
</dbReference>
<reference evidence="4" key="2">
    <citation type="submission" date="2020-09" db="EMBL/GenBank/DDBJ databases">
        <authorList>
            <person name="Sun Q."/>
            <person name="Sedlacek I."/>
        </authorList>
    </citation>
    <scope>NUCLEOTIDE SEQUENCE</scope>
    <source>
        <strain evidence="4">CCM 7664</strain>
    </source>
</reference>
<dbReference type="Gene3D" id="3.40.630.30">
    <property type="match status" value="1"/>
</dbReference>
<dbReference type="RefSeq" id="WP_188419851.1">
    <property type="nucleotide sequence ID" value="NZ_BMDP01000001.1"/>
</dbReference>
<keyword evidence="1" id="KW-0808">Transferase</keyword>
<dbReference type="PANTHER" id="PTHR10908:SF0">
    <property type="entry name" value="SEROTONIN N-ACETYLTRANSFERASE"/>
    <property type="match status" value="1"/>
</dbReference>
<dbReference type="GO" id="GO:0008080">
    <property type="term" value="F:N-acetyltransferase activity"/>
    <property type="evidence" value="ECO:0007669"/>
    <property type="project" value="UniProtKB-ARBA"/>
</dbReference>
<dbReference type="EMBL" id="BMDP01000001">
    <property type="protein sequence ID" value="GGI53836.1"/>
    <property type="molecule type" value="Genomic_DNA"/>
</dbReference>
<evidence type="ECO:0000313" key="5">
    <source>
        <dbReference type="Proteomes" id="UP000627205"/>
    </source>
</evidence>
<evidence type="ECO:0000313" key="4">
    <source>
        <dbReference type="EMBL" id="GGI53836.1"/>
    </source>
</evidence>
<dbReference type="AlphaFoldDB" id="A0A8J3F5S8"/>
<proteinExistence type="predicted"/>
<comment type="caution">
    <text evidence="4">The sequence shown here is derived from an EMBL/GenBank/DDBJ whole genome shotgun (WGS) entry which is preliminary data.</text>
</comment>
<keyword evidence="2" id="KW-0012">Acyltransferase</keyword>
<feature type="domain" description="N-acetyltransferase" evidence="3">
    <location>
        <begin position="4"/>
        <end position="184"/>
    </location>
</feature>
<accession>A0A8J3F5S8</accession>
<protein>
    <recommendedName>
        <fullName evidence="3">N-acetyltransferase domain-containing protein</fullName>
    </recommendedName>
</protein>
<evidence type="ECO:0000256" key="1">
    <source>
        <dbReference type="ARBA" id="ARBA00022679"/>
    </source>
</evidence>
<gene>
    <name evidence="4" type="ORF">GCM10011430_10100</name>
</gene>
<evidence type="ECO:0000259" key="3">
    <source>
        <dbReference type="PROSITE" id="PS51186"/>
    </source>
</evidence>
<organism evidence="4 5">
    <name type="scientific">Oxalicibacterium solurbis</name>
    <dbReference type="NCBI Taxonomy" id="69280"/>
    <lineage>
        <taxon>Bacteria</taxon>
        <taxon>Pseudomonadati</taxon>
        <taxon>Pseudomonadota</taxon>
        <taxon>Betaproteobacteria</taxon>
        <taxon>Burkholderiales</taxon>
        <taxon>Oxalobacteraceae</taxon>
        <taxon>Oxalicibacterium</taxon>
    </lineage>
</organism>